<dbReference type="SMART" id="SM00702">
    <property type="entry name" value="P4Hc"/>
    <property type="match status" value="1"/>
</dbReference>
<protein>
    <submittedName>
        <fullName evidence="8">2OGFe(Ii) oxygenase family oxidoreductase</fullName>
    </submittedName>
</protein>
<dbReference type="Proteomes" id="UP000735302">
    <property type="component" value="Unassembled WGS sequence"/>
</dbReference>
<keyword evidence="9" id="KW-1185">Reference proteome</keyword>
<dbReference type="InterPro" id="IPR005123">
    <property type="entry name" value="Oxoglu/Fe-dep_dioxygenase_dom"/>
</dbReference>
<dbReference type="GO" id="GO:0031418">
    <property type="term" value="F:L-ascorbic acid binding"/>
    <property type="evidence" value="ECO:0007669"/>
    <property type="project" value="UniProtKB-KW"/>
</dbReference>
<evidence type="ECO:0000256" key="1">
    <source>
        <dbReference type="ARBA" id="ARBA00001961"/>
    </source>
</evidence>
<comment type="caution">
    <text evidence="8">The sequence shown here is derived from an EMBL/GenBank/DDBJ whole genome shotgun (WGS) entry which is preliminary data.</text>
</comment>
<dbReference type="InterPro" id="IPR045054">
    <property type="entry name" value="P4HA-like"/>
</dbReference>
<dbReference type="EMBL" id="BLXT01005922">
    <property type="protein sequence ID" value="GFO27456.1"/>
    <property type="molecule type" value="Genomic_DNA"/>
</dbReference>
<evidence type="ECO:0000256" key="2">
    <source>
        <dbReference type="ARBA" id="ARBA00022723"/>
    </source>
</evidence>
<evidence type="ECO:0000256" key="6">
    <source>
        <dbReference type="ARBA" id="ARBA00023004"/>
    </source>
</evidence>
<dbReference type="GO" id="GO:0005506">
    <property type="term" value="F:iron ion binding"/>
    <property type="evidence" value="ECO:0007669"/>
    <property type="project" value="InterPro"/>
</dbReference>
<proteinExistence type="predicted"/>
<organism evidence="8 9">
    <name type="scientific">Plakobranchus ocellatus</name>
    <dbReference type="NCBI Taxonomy" id="259542"/>
    <lineage>
        <taxon>Eukaryota</taxon>
        <taxon>Metazoa</taxon>
        <taxon>Spiralia</taxon>
        <taxon>Lophotrochozoa</taxon>
        <taxon>Mollusca</taxon>
        <taxon>Gastropoda</taxon>
        <taxon>Heterobranchia</taxon>
        <taxon>Euthyneura</taxon>
        <taxon>Panpulmonata</taxon>
        <taxon>Sacoglossa</taxon>
        <taxon>Placobranchoidea</taxon>
        <taxon>Plakobranchidae</taxon>
        <taxon>Plakobranchus</taxon>
    </lineage>
</organism>
<dbReference type="PANTHER" id="PTHR10869:SF236">
    <property type="entry name" value="PROLYL 4-HYDROXYLASE ALPHA SUBUNIT DOMAIN-CONTAINING PROTEIN"/>
    <property type="match status" value="1"/>
</dbReference>
<evidence type="ECO:0000313" key="8">
    <source>
        <dbReference type="EMBL" id="GFO27456.1"/>
    </source>
</evidence>
<dbReference type="GO" id="GO:0005783">
    <property type="term" value="C:endoplasmic reticulum"/>
    <property type="evidence" value="ECO:0007669"/>
    <property type="project" value="TreeGrafter"/>
</dbReference>
<keyword evidence="5" id="KW-0560">Oxidoreductase</keyword>
<keyword evidence="3" id="KW-0847">Vitamin C</keyword>
<gene>
    <name evidence="8" type="ORF">PoB_005396100</name>
</gene>
<evidence type="ECO:0000256" key="4">
    <source>
        <dbReference type="ARBA" id="ARBA00022964"/>
    </source>
</evidence>
<comment type="cofactor">
    <cofactor evidence="1">
        <name>L-ascorbate</name>
        <dbReference type="ChEBI" id="CHEBI:38290"/>
    </cofactor>
</comment>
<feature type="domain" description="Fe2OG dioxygenase" evidence="7">
    <location>
        <begin position="124"/>
        <end position="236"/>
    </location>
</feature>
<accession>A0AAV4C3X7</accession>
<evidence type="ECO:0000256" key="3">
    <source>
        <dbReference type="ARBA" id="ARBA00022896"/>
    </source>
</evidence>
<dbReference type="PROSITE" id="PS51471">
    <property type="entry name" value="FE2OG_OXY"/>
    <property type="match status" value="1"/>
</dbReference>
<keyword evidence="2" id="KW-0479">Metal-binding</keyword>
<dbReference type="AlphaFoldDB" id="A0AAV4C3X7"/>
<dbReference type="Gene3D" id="2.60.120.620">
    <property type="entry name" value="q2cbj1_9rhob like domain"/>
    <property type="match status" value="1"/>
</dbReference>
<dbReference type="InterPro" id="IPR006620">
    <property type="entry name" value="Pro_4_hyd_alph"/>
</dbReference>
<evidence type="ECO:0000259" key="7">
    <source>
        <dbReference type="PROSITE" id="PS51471"/>
    </source>
</evidence>
<reference evidence="8 9" key="1">
    <citation type="journal article" date="2021" name="Elife">
        <title>Chloroplast acquisition without the gene transfer in kleptoplastic sea slugs, Plakobranchus ocellatus.</title>
        <authorList>
            <person name="Maeda T."/>
            <person name="Takahashi S."/>
            <person name="Yoshida T."/>
            <person name="Shimamura S."/>
            <person name="Takaki Y."/>
            <person name="Nagai Y."/>
            <person name="Toyoda A."/>
            <person name="Suzuki Y."/>
            <person name="Arimoto A."/>
            <person name="Ishii H."/>
            <person name="Satoh N."/>
            <person name="Nishiyama T."/>
            <person name="Hasebe M."/>
            <person name="Maruyama T."/>
            <person name="Minagawa J."/>
            <person name="Obokata J."/>
            <person name="Shigenobu S."/>
        </authorList>
    </citation>
    <scope>NUCLEOTIDE SEQUENCE [LARGE SCALE GENOMIC DNA]</scope>
</reference>
<dbReference type="PANTHER" id="PTHR10869">
    <property type="entry name" value="PROLYL 4-HYDROXYLASE ALPHA SUBUNIT"/>
    <property type="match status" value="1"/>
</dbReference>
<keyword evidence="4" id="KW-0223">Dioxygenase</keyword>
<dbReference type="Pfam" id="PF13640">
    <property type="entry name" value="2OG-FeII_Oxy_3"/>
    <property type="match status" value="1"/>
</dbReference>
<dbReference type="GO" id="GO:0004656">
    <property type="term" value="F:procollagen-proline 4-dioxygenase activity"/>
    <property type="evidence" value="ECO:0007669"/>
    <property type="project" value="TreeGrafter"/>
</dbReference>
<sequence>MVLASRTLLVLLQKPWVLFSHKVLKGKTYWIMAMNAFYSALLLLKKESEHLIGEGERVGFESIGFSRKNYRDSQRISFQSQELASLLWERIKDFVEHIVIDKDPREIHIEGSSLLMQGHWQPTGLNCTFRLCRYYPGGHFAPHNDGFFAISATERSLKTFMLYLNGDFHGGSTNFIDPSQTLYMGPDGKYCAEEKNILYHVQPETGMAIIFNHNRLHEGQRLENGIKYILRTDIMYKNLAPSKLSNNQDKAVQLMQEADRLEASGKCMEAMELYRRAFKLFPELEESHAF</sequence>
<name>A0AAV4C3X7_9GAST</name>
<dbReference type="InterPro" id="IPR044862">
    <property type="entry name" value="Pro_4_hyd_alph_FE2OG_OXY"/>
</dbReference>
<evidence type="ECO:0000313" key="9">
    <source>
        <dbReference type="Proteomes" id="UP000735302"/>
    </source>
</evidence>
<keyword evidence="6" id="KW-0408">Iron</keyword>
<evidence type="ECO:0000256" key="5">
    <source>
        <dbReference type="ARBA" id="ARBA00023002"/>
    </source>
</evidence>